<feature type="transmembrane region" description="Helical" evidence="1">
    <location>
        <begin position="44"/>
        <end position="63"/>
    </location>
</feature>
<feature type="transmembrane region" description="Helical" evidence="1">
    <location>
        <begin position="16"/>
        <end position="38"/>
    </location>
</feature>
<keyword evidence="1" id="KW-0472">Membrane</keyword>
<accession>A0A125W240</accession>
<sequence length="100" mass="11333">MENNQAMVPKFSVKSAGFLFSMGLLCGVLLPSVLLWTFSLPFNIGAMIFLPVGIAFALAYSHYFIETKTGFCKRFIWLFLISLILLELISYLWLIKGVIF</sequence>
<dbReference type="AlphaFoldDB" id="A0A125W240"/>
<evidence type="ECO:0000256" key="1">
    <source>
        <dbReference type="SAM" id="Phobius"/>
    </source>
</evidence>
<comment type="caution">
    <text evidence="2">The sequence shown here is derived from an EMBL/GenBank/DDBJ whole genome shotgun (WGS) entry which is preliminary data.</text>
</comment>
<dbReference type="HOGENOM" id="CLU_159979_1_0_9"/>
<reference evidence="2 3" key="1">
    <citation type="submission" date="2010-07" db="EMBL/GenBank/DDBJ databases">
        <authorList>
            <person name="Sid Ahmed O."/>
        </authorList>
    </citation>
    <scope>NUCLEOTIDE SEQUENCE [LARGE SCALE GENOMIC DNA]</scope>
    <source>
        <strain evidence="2 3">TX4248</strain>
    </source>
</reference>
<dbReference type="Proteomes" id="UP000004846">
    <property type="component" value="Unassembled WGS sequence"/>
</dbReference>
<name>A0A125W240_ENTFL</name>
<feature type="transmembrane region" description="Helical" evidence="1">
    <location>
        <begin position="75"/>
        <end position="95"/>
    </location>
</feature>
<protein>
    <submittedName>
        <fullName evidence="2">Uncharacterized protein</fullName>
    </submittedName>
</protein>
<keyword evidence="1" id="KW-1133">Transmembrane helix</keyword>
<evidence type="ECO:0000313" key="2">
    <source>
        <dbReference type="EMBL" id="EFM81196.1"/>
    </source>
</evidence>
<keyword evidence="1" id="KW-0812">Transmembrane</keyword>
<organism evidence="2 3">
    <name type="scientific">Enterococcus faecalis TX4248</name>
    <dbReference type="NCBI Taxonomy" id="749495"/>
    <lineage>
        <taxon>Bacteria</taxon>
        <taxon>Bacillati</taxon>
        <taxon>Bacillota</taxon>
        <taxon>Bacilli</taxon>
        <taxon>Lactobacillales</taxon>
        <taxon>Enterococcaceae</taxon>
        <taxon>Enterococcus</taxon>
    </lineage>
</organism>
<evidence type="ECO:0000313" key="3">
    <source>
        <dbReference type="Proteomes" id="UP000004846"/>
    </source>
</evidence>
<gene>
    <name evidence="2" type="ORF">HMPREF9498_03135</name>
</gene>
<dbReference type="EMBL" id="AEBR01000110">
    <property type="protein sequence ID" value="EFM81196.1"/>
    <property type="molecule type" value="Genomic_DNA"/>
</dbReference>
<proteinExistence type="predicted"/>
<dbReference type="RefSeq" id="WP_002363933.1">
    <property type="nucleotide sequence ID" value="NZ_GL454489.1"/>
</dbReference>